<reference evidence="12 13" key="1">
    <citation type="submission" date="2014-09" db="EMBL/GenBank/DDBJ databases">
        <authorList>
            <person name="Grob C."/>
            <person name="Taubert M."/>
            <person name="Howat A.M."/>
            <person name="Burns O.J."/>
            <person name="Dixon J.L."/>
            <person name="Chen Y."/>
            <person name="Murrell J.C."/>
        </authorList>
    </citation>
    <scope>NUCLEOTIDE SEQUENCE [LARGE SCALE GENOMIC DNA]</scope>
    <source>
        <strain evidence="12">L4</strain>
    </source>
</reference>
<dbReference type="PANTHER" id="PTHR11954:SF6">
    <property type="entry name" value="MACROPHAGE MIGRATION INHIBITORY FACTOR"/>
    <property type="match status" value="1"/>
</dbReference>
<dbReference type="PANTHER" id="PTHR11954">
    <property type="entry name" value="D-DOPACHROME DECARBOXYLASE"/>
    <property type="match status" value="1"/>
</dbReference>
<evidence type="ECO:0000256" key="3">
    <source>
        <dbReference type="ARBA" id="ARBA00022525"/>
    </source>
</evidence>
<evidence type="ECO:0000256" key="2">
    <source>
        <dbReference type="ARBA" id="ARBA00022514"/>
    </source>
</evidence>
<dbReference type="Gene3D" id="3.30.429.10">
    <property type="entry name" value="Macrophage Migration Inhibitory Factor"/>
    <property type="match status" value="1"/>
</dbReference>
<evidence type="ECO:0000256" key="9">
    <source>
        <dbReference type="ARBA" id="ARBA00041631"/>
    </source>
</evidence>
<comment type="catalytic activity">
    <reaction evidence="5">
        <text>3-phenylpyruvate = enol-phenylpyruvate</text>
        <dbReference type="Rhea" id="RHEA:17097"/>
        <dbReference type="ChEBI" id="CHEBI:16815"/>
        <dbReference type="ChEBI" id="CHEBI:18005"/>
        <dbReference type="EC" id="5.3.2.1"/>
    </reaction>
</comment>
<sequence>MPYLNIVTNQEVKDEASLLKVASQTVSKVSGKPESYVMVAVEQKANMLFGGSDAPTAILDYRALGLPGDRQAFSDALCTLINEQLGIDGGRVYISMTDSERQNWGWNHSTF</sequence>
<comment type="subcellular location">
    <subcellularLocation>
        <location evidence="1">Secreted</location>
    </subcellularLocation>
</comment>
<comment type="catalytic activity">
    <reaction evidence="6">
        <text>L-dopachrome = 5,6-dihydroxyindole-2-carboxylate</text>
        <dbReference type="Rhea" id="RHEA:13041"/>
        <dbReference type="ChEBI" id="CHEBI:16875"/>
        <dbReference type="ChEBI" id="CHEBI:57509"/>
        <dbReference type="EC" id="5.3.3.12"/>
    </reaction>
</comment>
<dbReference type="EMBL" id="JRQD01000008">
    <property type="protein sequence ID" value="KGM05781.1"/>
    <property type="molecule type" value="Genomic_DNA"/>
</dbReference>
<proteinExistence type="predicted"/>
<dbReference type="EC" id="5.3.2.1" evidence="8"/>
<dbReference type="GO" id="GO:0050178">
    <property type="term" value="F:phenylpyruvate tautomerase activity"/>
    <property type="evidence" value="ECO:0007669"/>
    <property type="project" value="UniProtKB-EC"/>
</dbReference>
<evidence type="ECO:0000256" key="8">
    <source>
        <dbReference type="ARBA" id="ARBA00039086"/>
    </source>
</evidence>
<dbReference type="Proteomes" id="UP000029999">
    <property type="component" value="Unassembled WGS sequence"/>
</dbReference>
<organism evidence="12 13">
    <name type="scientific">Methylophaga thiooxydans</name>
    <dbReference type="NCBI Taxonomy" id="392484"/>
    <lineage>
        <taxon>Bacteria</taxon>
        <taxon>Pseudomonadati</taxon>
        <taxon>Pseudomonadota</taxon>
        <taxon>Gammaproteobacteria</taxon>
        <taxon>Thiotrichales</taxon>
        <taxon>Piscirickettsiaceae</taxon>
        <taxon>Methylophaga</taxon>
    </lineage>
</organism>
<evidence type="ECO:0000256" key="1">
    <source>
        <dbReference type="ARBA" id="ARBA00004613"/>
    </source>
</evidence>
<dbReference type="RefSeq" id="WP_036315956.1">
    <property type="nucleotide sequence ID" value="NZ_JADFAB010000081.1"/>
</dbReference>
<dbReference type="SUPFAM" id="SSF55331">
    <property type="entry name" value="Tautomerase/MIF"/>
    <property type="match status" value="1"/>
</dbReference>
<evidence type="ECO:0000256" key="7">
    <source>
        <dbReference type="ARBA" id="ARBA00038932"/>
    </source>
</evidence>
<evidence type="ECO:0000256" key="4">
    <source>
        <dbReference type="ARBA" id="ARBA00023235"/>
    </source>
</evidence>
<keyword evidence="2" id="KW-0202">Cytokine</keyword>
<dbReference type="GO" id="GO:0005615">
    <property type="term" value="C:extracellular space"/>
    <property type="evidence" value="ECO:0007669"/>
    <property type="project" value="UniProtKB-KW"/>
</dbReference>
<dbReference type="GO" id="GO:0005125">
    <property type="term" value="F:cytokine activity"/>
    <property type="evidence" value="ECO:0007669"/>
    <property type="project" value="UniProtKB-KW"/>
</dbReference>
<evidence type="ECO:0000256" key="10">
    <source>
        <dbReference type="ARBA" id="ARBA00041912"/>
    </source>
</evidence>
<comment type="caution">
    <text evidence="12">The sequence shown here is derived from an EMBL/GenBank/DDBJ whole genome shotgun (WGS) entry which is preliminary data.</text>
</comment>
<dbReference type="InterPro" id="IPR001398">
    <property type="entry name" value="Macrophage_inhib_fac"/>
</dbReference>
<keyword evidence="3" id="KW-0964">Secreted</keyword>
<dbReference type="AlphaFoldDB" id="A0A0A0BCX7"/>
<dbReference type="GO" id="GO:0004167">
    <property type="term" value="F:dopachrome isomerase activity"/>
    <property type="evidence" value="ECO:0007669"/>
    <property type="project" value="UniProtKB-EC"/>
</dbReference>
<evidence type="ECO:0000256" key="6">
    <source>
        <dbReference type="ARBA" id="ARBA00036823"/>
    </source>
</evidence>
<keyword evidence="4" id="KW-0413">Isomerase</keyword>
<dbReference type="EC" id="5.3.3.12" evidence="7"/>
<accession>A0A0A0BCX7</accession>
<protein>
    <recommendedName>
        <fullName evidence="11">L-dopachrome isomerase</fullName>
        <ecNumber evidence="8">5.3.2.1</ecNumber>
        <ecNumber evidence="7">5.3.3.12</ecNumber>
    </recommendedName>
    <alternativeName>
        <fullName evidence="9">L-dopachrome tautomerase</fullName>
    </alternativeName>
    <alternativeName>
        <fullName evidence="10">Phenylpyruvate tautomerase</fullName>
    </alternativeName>
</protein>
<evidence type="ECO:0000313" key="12">
    <source>
        <dbReference type="EMBL" id="KGM05781.1"/>
    </source>
</evidence>
<evidence type="ECO:0000256" key="5">
    <source>
        <dbReference type="ARBA" id="ARBA00036735"/>
    </source>
</evidence>
<evidence type="ECO:0000313" key="13">
    <source>
        <dbReference type="Proteomes" id="UP000029999"/>
    </source>
</evidence>
<gene>
    <name evidence="12" type="ORF">LP43_2530</name>
</gene>
<dbReference type="InterPro" id="IPR014347">
    <property type="entry name" value="Tautomerase/MIF_sf"/>
</dbReference>
<dbReference type="STRING" id="392484.LP43_2530"/>
<evidence type="ECO:0000256" key="11">
    <source>
        <dbReference type="ARBA" id="ARBA00042730"/>
    </source>
</evidence>
<dbReference type="Pfam" id="PF01187">
    <property type="entry name" value="MIF"/>
    <property type="match status" value="1"/>
</dbReference>
<name>A0A0A0BCX7_9GAMM</name>